<dbReference type="GO" id="GO:0004506">
    <property type="term" value="F:squalene monooxygenase activity"/>
    <property type="evidence" value="ECO:0007669"/>
    <property type="project" value="UniProtKB-UniRule"/>
</dbReference>
<feature type="domain" description="Squalene epoxidase" evidence="13">
    <location>
        <begin position="216"/>
        <end position="282"/>
    </location>
</feature>
<dbReference type="GO" id="GO:0140662">
    <property type="term" value="F:ATP-dependent protein folding chaperone"/>
    <property type="evidence" value="ECO:0007669"/>
    <property type="project" value="InterPro"/>
</dbReference>
<dbReference type="GO" id="GO:0050660">
    <property type="term" value="F:flavin adenine dinucleotide binding"/>
    <property type="evidence" value="ECO:0007669"/>
    <property type="project" value="UniProtKB-UniRule"/>
</dbReference>
<dbReference type="Gene3D" id="3.50.50.60">
    <property type="entry name" value="FAD/NAD(P)-binding domain"/>
    <property type="match status" value="1"/>
</dbReference>
<feature type="domain" description="Squalene epoxidase" evidence="13">
    <location>
        <begin position="174"/>
        <end position="215"/>
    </location>
</feature>
<dbReference type="GO" id="GO:0005524">
    <property type="term" value="F:ATP binding"/>
    <property type="evidence" value="ECO:0007669"/>
    <property type="project" value="UniProtKB-KW"/>
</dbReference>
<dbReference type="SUPFAM" id="SSF48592">
    <property type="entry name" value="GroEL equatorial domain-like"/>
    <property type="match status" value="1"/>
</dbReference>
<evidence type="ECO:0000256" key="4">
    <source>
        <dbReference type="ARBA" id="ARBA00012312"/>
    </source>
</evidence>
<comment type="function">
    <text evidence="12">Catalyzes the stereospecific oxidation of squalene to (S)-2,3-epoxysqualene, and is considered to be a rate-limiting enzyme in steroid biosynthesis.</text>
</comment>
<keyword evidence="10" id="KW-0472">Membrane</keyword>
<keyword evidence="7 12" id="KW-0274">FAD</keyword>
<dbReference type="Gene3D" id="1.10.560.10">
    <property type="entry name" value="GroEL-like equatorial domain"/>
    <property type="match status" value="1"/>
</dbReference>
<comment type="caution">
    <text evidence="14">The sequence shown here is derived from an EMBL/GenBank/DDBJ whole genome shotgun (WGS) entry which is preliminary data.</text>
</comment>
<keyword evidence="11" id="KW-0143">Chaperone</keyword>
<keyword evidence="9 12" id="KW-0560">Oxidoreductase</keyword>
<evidence type="ECO:0000256" key="1">
    <source>
        <dbReference type="ARBA" id="ARBA00001974"/>
    </source>
</evidence>
<comment type="subcellular location">
    <subcellularLocation>
        <location evidence="12">Membrane</location>
        <topology evidence="12">Multi-pass membrane protein</topology>
    </subcellularLocation>
</comment>
<evidence type="ECO:0000256" key="7">
    <source>
        <dbReference type="ARBA" id="ARBA00022827"/>
    </source>
</evidence>
<protein>
    <recommendedName>
        <fullName evidence="4 12">Squalene monooxygenase</fullName>
        <ecNumber evidence="4 12">1.14.14.17</ecNumber>
    </recommendedName>
</protein>
<dbReference type="SUPFAM" id="SSF51905">
    <property type="entry name" value="FAD/NAD(P)-binding domain"/>
    <property type="match status" value="1"/>
</dbReference>
<dbReference type="AlphaFoldDB" id="A0A7J7NUA6"/>
<keyword evidence="8" id="KW-0067">ATP-binding</keyword>
<dbReference type="GO" id="GO:0005783">
    <property type="term" value="C:endoplasmic reticulum"/>
    <property type="evidence" value="ECO:0007669"/>
    <property type="project" value="TreeGrafter"/>
</dbReference>
<name>A0A7J7NUA6_9MAGN</name>
<accession>A0A7J7NUA6</accession>
<dbReference type="Pfam" id="PF08491">
    <property type="entry name" value="SE"/>
    <property type="match status" value="2"/>
</dbReference>
<dbReference type="InterPro" id="IPR036188">
    <property type="entry name" value="FAD/NAD-bd_sf"/>
</dbReference>
<organism evidence="14 15">
    <name type="scientific">Kingdonia uniflora</name>
    <dbReference type="NCBI Taxonomy" id="39325"/>
    <lineage>
        <taxon>Eukaryota</taxon>
        <taxon>Viridiplantae</taxon>
        <taxon>Streptophyta</taxon>
        <taxon>Embryophyta</taxon>
        <taxon>Tracheophyta</taxon>
        <taxon>Spermatophyta</taxon>
        <taxon>Magnoliopsida</taxon>
        <taxon>Ranunculales</taxon>
        <taxon>Circaeasteraceae</taxon>
        <taxon>Kingdonia</taxon>
    </lineage>
</organism>
<dbReference type="InterPro" id="IPR013698">
    <property type="entry name" value="Squalene_epoxidase"/>
</dbReference>
<dbReference type="EMBL" id="JACGCM010000560">
    <property type="protein sequence ID" value="KAF6170761.1"/>
    <property type="molecule type" value="Genomic_DNA"/>
</dbReference>
<dbReference type="InterPro" id="IPR040125">
    <property type="entry name" value="Squalene_monox"/>
</dbReference>
<evidence type="ECO:0000256" key="6">
    <source>
        <dbReference type="ARBA" id="ARBA00022741"/>
    </source>
</evidence>
<keyword evidence="5 12" id="KW-0285">Flavoprotein</keyword>
<evidence type="ECO:0000256" key="5">
    <source>
        <dbReference type="ARBA" id="ARBA00022630"/>
    </source>
</evidence>
<dbReference type="UniPathway" id="UPA00767">
    <property type="reaction ID" value="UER00752"/>
</dbReference>
<evidence type="ECO:0000256" key="10">
    <source>
        <dbReference type="ARBA" id="ARBA00023136"/>
    </source>
</evidence>
<gene>
    <name evidence="14" type="ORF">GIB67_015713</name>
</gene>
<evidence type="ECO:0000256" key="3">
    <source>
        <dbReference type="ARBA" id="ARBA00008802"/>
    </source>
</evidence>
<evidence type="ECO:0000256" key="8">
    <source>
        <dbReference type="ARBA" id="ARBA00022840"/>
    </source>
</evidence>
<dbReference type="EC" id="1.14.14.17" evidence="4 12"/>
<evidence type="ECO:0000256" key="12">
    <source>
        <dbReference type="RuleBase" id="RU367121"/>
    </source>
</evidence>
<evidence type="ECO:0000256" key="2">
    <source>
        <dbReference type="ARBA" id="ARBA00005018"/>
    </source>
</evidence>
<evidence type="ECO:0000256" key="9">
    <source>
        <dbReference type="ARBA" id="ARBA00023002"/>
    </source>
</evidence>
<dbReference type="InterPro" id="IPR027413">
    <property type="entry name" value="GROEL-like_equatorial_sf"/>
</dbReference>
<dbReference type="PRINTS" id="PR00304">
    <property type="entry name" value="TCOMPLEXTCP1"/>
</dbReference>
<dbReference type="Gene3D" id="3.30.260.10">
    <property type="entry name" value="TCP-1-like chaperonin intermediate domain"/>
    <property type="match status" value="1"/>
</dbReference>
<dbReference type="GO" id="GO:0016020">
    <property type="term" value="C:membrane"/>
    <property type="evidence" value="ECO:0007669"/>
    <property type="project" value="UniProtKB-SubCell"/>
</dbReference>
<dbReference type="GO" id="GO:0016126">
    <property type="term" value="P:sterol biosynthetic process"/>
    <property type="evidence" value="ECO:0007669"/>
    <property type="project" value="UniProtKB-UniRule"/>
</dbReference>
<keyword evidence="15" id="KW-1185">Reference proteome</keyword>
<dbReference type="OrthoDB" id="1678617at2759"/>
<evidence type="ECO:0000313" key="14">
    <source>
        <dbReference type="EMBL" id="KAF6170761.1"/>
    </source>
</evidence>
<comment type="pathway">
    <text evidence="2">Terpene metabolism; lanosterol biosynthesis; lanosterol from farnesyl diphosphate: step 2/3.</text>
</comment>
<keyword evidence="6" id="KW-0547">Nucleotide-binding</keyword>
<proteinExistence type="inferred from homology"/>
<dbReference type="PANTHER" id="PTHR10835">
    <property type="entry name" value="SQUALENE MONOOXYGENASE"/>
    <property type="match status" value="1"/>
</dbReference>
<comment type="cofactor">
    <cofactor evidence="1 12">
        <name>FAD</name>
        <dbReference type="ChEBI" id="CHEBI:57692"/>
    </cofactor>
</comment>
<comment type="similarity">
    <text evidence="3 12">Belongs to the squalene monooxygenase family.</text>
</comment>
<dbReference type="InterPro" id="IPR017998">
    <property type="entry name" value="Chaperone_TCP-1"/>
</dbReference>
<sequence>MRQKEITNDDDYLNKSCFNNGDLKLEKMGIDDIIVGAGATLTHTLGKDGHRVHAIERDLTEVDRIVIELLQPGGYLKLIVLGIEDCVDEIDSQRVLGYALFKDGKNAKLSYPWEKFVFDVSGRIFHNGHFIQRIVWLEQGTVTYLLEENGTIKGVQYKNKAGEEIKAYAPLTIVDIPSCFVGLILENCELPFPSHGHVIGDPSPILFYPINSTEAPPHFYDSFIATIDKGRIRIMQNRSMSADPHPIPGALLMGDAFNMHHPLIGGCMTVALSDIVVGAQTDTELKEKKLRIEDTLNATKVVAKEGIVVGGGYTLLRLAAKVHAVKLTLDNDEQKVETYIVKRPLSYPRKLIAKNASDSGSVVMEKVLSSDNFKYGYNATTGKYEDLMTTGIIDPTKIYWGFQKISSHDDKVL</sequence>
<dbReference type="InterPro" id="IPR027410">
    <property type="entry name" value="TCP-1-like_intermed_sf"/>
</dbReference>
<evidence type="ECO:0000256" key="11">
    <source>
        <dbReference type="ARBA" id="ARBA00023186"/>
    </source>
</evidence>
<comment type="catalytic activity">
    <reaction evidence="12">
        <text>squalene + reduced [NADPH--hemoprotein reductase] + O2 = (S)-2,3-epoxysqualene + oxidized [NADPH--hemoprotein reductase] + H2O + H(+)</text>
        <dbReference type="Rhea" id="RHEA:25282"/>
        <dbReference type="Rhea" id="RHEA-COMP:11964"/>
        <dbReference type="Rhea" id="RHEA-COMP:11965"/>
        <dbReference type="ChEBI" id="CHEBI:15377"/>
        <dbReference type="ChEBI" id="CHEBI:15378"/>
        <dbReference type="ChEBI" id="CHEBI:15379"/>
        <dbReference type="ChEBI" id="CHEBI:15440"/>
        <dbReference type="ChEBI" id="CHEBI:15441"/>
        <dbReference type="ChEBI" id="CHEBI:57618"/>
        <dbReference type="ChEBI" id="CHEBI:58210"/>
        <dbReference type="EC" id="1.14.14.17"/>
    </reaction>
</comment>
<dbReference type="Proteomes" id="UP000541444">
    <property type="component" value="Unassembled WGS sequence"/>
</dbReference>
<evidence type="ECO:0000313" key="15">
    <source>
        <dbReference type="Proteomes" id="UP000541444"/>
    </source>
</evidence>
<reference evidence="14 15" key="1">
    <citation type="journal article" date="2020" name="IScience">
        <title>Genome Sequencing of the Endangered Kingdonia uniflora (Circaeasteraceae, Ranunculales) Reveals Potential Mechanisms of Evolutionary Specialization.</title>
        <authorList>
            <person name="Sun Y."/>
            <person name="Deng T."/>
            <person name="Zhang A."/>
            <person name="Moore M.J."/>
            <person name="Landis J.B."/>
            <person name="Lin N."/>
            <person name="Zhang H."/>
            <person name="Zhang X."/>
            <person name="Huang J."/>
            <person name="Zhang X."/>
            <person name="Sun H."/>
            <person name="Wang H."/>
        </authorList>
    </citation>
    <scope>NUCLEOTIDE SEQUENCE [LARGE SCALE GENOMIC DNA]</scope>
    <source>
        <strain evidence="14">TB1705</strain>
        <tissue evidence="14">Leaf</tissue>
    </source>
</reference>
<dbReference type="PANTHER" id="PTHR10835:SF0">
    <property type="entry name" value="SQUALENE MONOOXYGENASE"/>
    <property type="match status" value="1"/>
</dbReference>
<evidence type="ECO:0000259" key="13">
    <source>
        <dbReference type="Pfam" id="PF08491"/>
    </source>
</evidence>